<dbReference type="PANTHER" id="PTHR43094">
    <property type="entry name" value="AMINOTRANSFERASE"/>
    <property type="match status" value="1"/>
</dbReference>
<dbReference type="PIRSF" id="PIRSF000521">
    <property type="entry name" value="Transaminase_4ab_Lys_Orn"/>
    <property type="match status" value="1"/>
</dbReference>
<dbReference type="SUPFAM" id="SSF53383">
    <property type="entry name" value="PLP-dependent transferases"/>
    <property type="match status" value="1"/>
</dbReference>
<keyword evidence="6" id="KW-1185">Reference proteome</keyword>
<dbReference type="InterPro" id="IPR005814">
    <property type="entry name" value="Aminotrans_3"/>
</dbReference>
<comment type="cofactor">
    <cofactor evidence="1">
        <name>pyridoxal 5'-phosphate</name>
        <dbReference type="ChEBI" id="CHEBI:597326"/>
    </cofactor>
</comment>
<sequence>MNEVFDISNESKELKRNDQAYLLHPWGSLSENTNDEPMIIESANGVYVTDSDRNQYLDAIGGMWCMTLGYGNEDLALTMQEQAVRMPYYTPFGSMSNIPAVQLAKKLAALAPGDLNIVHYTNSGSTAVDSAIRFCHYYFNATGKESKKIILSRKDAYHGSTYLGASLSGKAWDRTCFQYMDTLVHHLSSPHSYRRPPHIAEENFCNYLLNEMEEAIQQLGADNIACFIAEPILASGGVIVPPNGYHQRAQELMKRHNILFVSDEVVTGFGRLGHFFSSNIHFGLDPDIIITAKGLTSGYAPLGAIILSEHLAREIKETHLKNPVFTNGYTYSGHPIACAVALKNIELMEKMALCEHVRSIGPYFIERLQELEKYPIVGDIRGHHLMACIEFRASNAYSPIPTLEDIAIAQAVDTHCQRLGLLVRPYESLCILSPPLIINEQQIDSMINILQNAIEETMKEMD</sequence>
<dbReference type="InterPro" id="IPR049704">
    <property type="entry name" value="Aminotrans_3_PPA_site"/>
</dbReference>
<comment type="similarity">
    <text evidence="2 4">Belongs to the class-III pyridoxal-phosphate-dependent aminotransferase family.</text>
</comment>
<dbReference type="PANTHER" id="PTHR43094:SF1">
    <property type="entry name" value="AMINOTRANSFERASE CLASS-III"/>
    <property type="match status" value="1"/>
</dbReference>
<reference evidence="5 6" key="1">
    <citation type="submission" date="2024-08" db="EMBL/GenBank/DDBJ databases">
        <authorList>
            <person name="Ishaq N."/>
        </authorList>
    </citation>
    <scope>NUCLEOTIDE SEQUENCE [LARGE SCALE GENOMIC DNA]</scope>
    <source>
        <strain evidence="5 6">JCM 30400</strain>
    </source>
</reference>
<dbReference type="InterPro" id="IPR015424">
    <property type="entry name" value="PyrdxlP-dep_Trfase"/>
</dbReference>
<dbReference type="InterPro" id="IPR015421">
    <property type="entry name" value="PyrdxlP-dep_Trfase_major"/>
</dbReference>
<keyword evidence="5" id="KW-0032">Aminotransferase</keyword>
<gene>
    <name evidence="5" type="ORF">ACCI51_09465</name>
</gene>
<evidence type="ECO:0000256" key="1">
    <source>
        <dbReference type="ARBA" id="ARBA00001933"/>
    </source>
</evidence>
<dbReference type="Pfam" id="PF00202">
    <property type="entry name" value="Aminotran_3"/>
    <property type="match status" value="1"/>
</dbReference>
<protein>
    <submittedName>
        <fullName evidence="5">Aminotransferase</fullName>
    </submittedName>
</protein>
<dbReference type="PROSITE" id="PS00600">
    <property type="entry name" value="AA_TRANSFER_CLASS_3"/>
    <property type="match status" value="1"/>
</dbReference>
<accession>A0ABV4NP42</accession>
<dbReference type="RefSeq" id="WP_371843395.1">
    <property type="nucleotide sequence ID" value="NZ_JBGMEL010000008.1"/>
</dbReference>
<proteinExistence type="inferred from homology"/>
<evidence type="ECO:0000313" key="5">
    <source>
        <dbReference type="EMBL" id="MFA0790771.1"/>
    </source>
</evidence>
<dbReference type="CDD" id="cd00610">
    <property type="entry name" value="OAT_like"/>
    <property type="match status" value="1"/>
</dbReference>
<evidence type="ECO:0000256" key="2">
    <source>
        <dbReference type="ARBA" id="ARBA00008954"/>
    </source>
</evidence>
<name>A0ABV4NP42_9GAMM</name>
<evidence type="ECO:0000313" key="6">
    <source>
        <dbReference type="Proteomes" id="UP001569414"/>
    </source>
</evidence>
<organism evidence="5 6">
    <name type="scientific">Microbulbifer echini</name>
    <dbReference type="NCBI Taxonomy" id="1529067"/>
    <lineage>
        <taxon>Bacteria</taxon>
        <taxon>Pseudomonadati</taxon>
        <taxon>Pseudomonadota</taxon>
        <taxon>Gammaproteobacteria</taxon>
        <taxon>Cellvibrionales</taxon>
        <taxon>Microbulbiferaceae</taxon>
        <taxon>Microbulbifer</taxon>
    </lineage>
</organism>
<dbReference type="InterPro" id="IPR015422">
    <property type="entry name" value="PyrdxlP-dep_Trfase_small"/>
</dbReference>
<keyword evidence="3 4" id="KW-0663">Pyridoxal phosphate</keyword>
<dbReference type="Proteomes" id="UP001569414">
    <property type="component" value="Unassembled WGS sequence"/>
</dbReference>
<evidence type="ECO:0000256" key="3">
    <source>
        <dbReference type="ARBA" id="ARBA00022898"/>
    </source>
</evidence>
<keyword evidence="5" id="KW-0808">Transferase</keyword>
<dbReference type="NCBIfam" id="NF005447">
    <property type="entry name" value="PRK07036.1"/>
    <property type="match status" value="1"/>
</dbReference>
<dbReference type="Gene3D" id="3.90.1150.10">
    <property type="entry name" value="Aspartate Aminotransferase, domain 1"/>
    <property type="match status" value="1"/>
</dbReference>
<dbReference type="GO" id="GO:0008483">
    <property type="term" value="F:transaminase activity"/>
    <property type="evidence" value="ECO:0007669"/>
    <property type="project" value="UniProtKB-KW"/>
</dbReference>
<dbReference type="EMBL" id="JBGMEL010000008">
    <property type="protein sequence ID" value="MFA0790771.1"/>
    <property type="molecule type" value="Genomic_DNA"/>
</dbReference>
<evidence type="ECO:0000256" key="4">
    <source>
        <dbReference type="RuleBase" id="RU003560"/>
    </source>
</evidence>
<dbReference type="Gene3D" id="3.40.640.10">
    <property type="entry name" value="Type I PLP-dependent aspartate aminotransferase-like (Major domain)"/>
    <property type="match status" value="1"/>
</dbReference>
<comment type="caution">
    <text evidence="5">The sequence shown here is derived from an EMBL/GenBank/DDBJ whole genome shotgun (WGS) entry which is preliminary data.</text>
</comment>